<dbReference type="PANTHER" id="PTHR43033">
    <property type="entry name" value="TRNA(ILE)-LYSIDINE SYNTHASE-RELATED"/>
    <property type="match status" value="1"/>
</dbReference>
<protein>
    <recommendedName>
        <fullName evidence="8">tRNA(Ile)-lysidine synthase</fullName>
        <ecNumber evidence="8">6.3.4.19</ecNumber>
    </recommendedName>
    <alternativeName>
        <fullName evidence="8">tRNA(Ile)-2-lysyl-cytidine synthase</fullName>
    </alternativeName>
    <alternativeName>
        <fullName evidence="8">tRNA(Ile)-lysidine synthetase</fullName>
    </alternativeName>
</protein>
<dbReference type="Proteomes" id="UP000753376">
    <property type="component" value="Unassembled WGS sequence"/>
</dbReference>
<comment type="caution">
    <text evidence="10">The sequence shown here is derived from an EMBL/GenBank/DDBJ whole genome shotgun (WGS) entry which is preliminary data.</text>
</comment>
<comment type="function">
    <text evidence="8">Ligates lysine onto the cytidine present at position 34 of the AUA codon-specific tRNA(Ile) that contains the anticodon CAU, in an ATP-dependent manner. Cytidine is converted to lysidine, thus changing the amino acid specificity of the tRNA from methionine to isoleucine.</text>
</comment>
<organism evidence="10 11">
    <name type="scientific">Marinobacter salexigens</name>
    <dbReference type="NCBI Taxonomy" id="1925763"/>
    <lineage>
        <taxon>Bacteria</taxon>
        <taxon>Pseudomonadati</taxon>
        <taxon>Pseudomonadota</taxon>
        <taxon>Gammaproteobacteria</taxon>
        <taxon>Pseudomonadales</taxon>
        <taxon>Marinobacteraceae</taxon>
        <taxon>Marinobacter</taxon>
    </lineage>
</organism>
<dbReference type="EC" id="6.3.4.19" evidence="8"/>
<dbReference type="HAMAP" id="MF_01161">
    <property type="entry name" value="tRNA_Ile_lys_synt"/>
    <property type="match status" value="1"/>
</dbReference>
<dbReference type="GO" id="GO:0032267">
    <property type="term" value="F:tRNA(Ile)-lysidine synthase activity"/>
    <property type="evidence" value="ECO:0007669"/>
    <property type="project" value="UniProtKB-EC"/>
</dbReference>
<proteinExistence type="inferred from homology"/>
<dbReference type="InterPro" id="IPR015262">
    <property type="entry name" value="tRNA_Ile_lys_synt_subst-bd"/>
</dbReference>
<keyword evidence="11" id="KW-1185">Reference proteome</keyword>
<reference evidence="10 11" key="1">
    <citation type="submission" date="2021-05" db="EMBL/GenBank/DDBJ databases">
        <title>Draft genomes of bacteria isolated from model marine particles.</title>
        <authorList>
            <person name="Datta M.S."/>
            <person name="Schwartzman J.A."/>
            <person name="Enke T.N."/>
            <person name="Saavedra J."/>
            <person name="Cermak N."/>
            <person name="Cordero O.X."/>
        </authorList>
    </citation>
    <scope>NUCLEOTIDE SEQUENCE [LARGE SCALE GENOMIC DNA]</scope>
    <source>
        <strain evidence="10 11">D2M19</strain>
    </source>
</reference>
<keyword evidence="3 8" id="KW-0436">Ligase</keyword>
<evidence type="ECO:0000256" key="3">
    <source>
        <dbReference type="ARBA" id="ARBA00022598"/>
    </source>
</evidence>
<accession>A0ABS6A8M9</accession>
<dbReference type="CDD" id="cd01992">
    <property type="entry name" value="TilS_N"/>
    <property type="match status" value="1"/>
</dbReference>
<comment type="similarity">
    <text evidence="8">Belongs to the tRNA(Ile)-lysidine synthase family.</text>
</comment>
<comment type="catalytic activity">
    <reaction evidence="7 8">
        <text>cytidine(34) in tRNA(Ile2) + L-lysine + ATP = lysidine(34) in tRNA(Ile2) + AMP + diphosphate + H(+)</text>
        <dbReference type="Rhea" id="RHEA:43744"/>
        <dbReference type="Rhea" id="RHEA-COMP:10625"/>
        <dbReference type="Rhea" id="RHEA-COMP:10670"/>
        <dbReference type="ChEBI" id="CHEBI:15378"/>
        <dbReference type="ChEBI" id="CHEBI:30616"/>
        <dbReference type="ChEBI" id="CHEBI:32551"/>
        <dbReference type="ChEBI" id="CHEBI:33019"/>
        <dbReference type="ChEBI" id="CHEBI:82748"/>
        <dbReference type="ChEBI" id="CHEBI:83665"/>
        <dbReference type="ChEBI" id="CHEBI:456215"/>
        <dbReference type="EC" id="6.3.4.19"/>
    </reaction>
</comment>
<dbReference type="RefSeq" id="WP_216008288.1">
    <property type="nucleotide sequence ID" value="NZ_JAHKPV010000018.1"/>
</dbReference>
<evidence type="ECO:0000313" key="10">
    <source>
        <dbReference type="EMBL" id="MBU2874453.1"/>
    </source>
</evidence>
<dbReference type="SMART" id="SM00977">
    <property type="entry name" value="TilS_C"/>
    <property type="match status" value="1"/>
</dbReference>
<comment type="subcellular location">
    <subcellularLocation>
        <location evidence="1 8">Cytoplasm</location>
    </subcellularLocation>
</comment>
<keyword evidence="6 8" id="KW-0067">ATP-binding</keyword>
<dbReference type="Pfam" id="PF09179">
    <property type="entry name" value="TilS"/>
    <property type="match status" value="1"/>
</dbReference>
<comment type="domain">
    <text evidence="8">The N-terminal region contains the highly conserved SGGXDS motif, predicted to be a P-loop motif involved in ATP binding.</text>
</comment>
<dbReference type="NCBIfam" id="TIGR02433">
    <property type="entry name" value="lysidine_TilS_C"/>
    <property type="match status" value="1"/>
</dbReference>
<dbReference type="NCBIfam" id="TIGR02432">
    <property type="entry name" value="lysidine_TilS_N"/>
    <property type="match status" value="1"/>
</dbReference>
<dbReference type="PANTHER" id="PTHR43033:SF1">
    <property type="entry name" value="TRNA(ILE)-LYSIDINE SYNTHASE-RELATED"/>
    <property type="match status" value="1"/>
</dbReference>
<evidence type="ECO:0000256" key="1">
    <source>
        <dbReference type="ARBA" id="ARBA00004496"/>
    </source>
</evidence>
<gene>
    <name evidence="8 10" type="primary">tilS</name>
    <name evidence="10" type="ORF">KO508_10615</name>
</gene>
<evidence type="ECO:0000313" key="11">
    <source>
        <dbReference type="Proteomes" id="UP000753376"/>
    </source>
</evidence>
<dbReference type="EMBL" id="JAHKPV010000018">
    <property type="protein sequence ID" value="MBU2874453.1"/>
    <property type="molecule type" value="Genomic_DNA"/>
</dbReference>
<sequence>MIQGAEPVHGYSFPESLLSPVKAVTGYRQLWVALSGGLDSTLLLHLAARCHSGVRAVHINHQLQANADETEAFCENLCAELNIPLIIRPVSVGLGTGPGEGLEEAARKARYNVFEALLNPGDVLLMAHHGDDQAETVLFRMFRGSGVAGLAGMPESRPLGEGRLARPLLGVERSELERHAQNAGLSWVDDPSNTDTKFDRNFIRLSILPALKERWPGLNQRLRHSAKACSESDFLNQQLAELQWQTIGGEERRLPVAGLITLSLAEQTNLLRWWIRRAGYHTPSVNDWSQVLQDLLLAAEDRSPELRANHYSLRRFQGQLYLVPESQSLPKAPLKLQSGQTVHWAEWTIRLSRTPTAKTDLPPIRICTRQGGERVRFHLDGRSKSLKKWFQEQAVPPWERGRLPLIFLGATGQEELIAIGDLWCSGQYCGSAPAAGLRLIVERDCD</sequence>
<evidence type="ECO:0000259" key="9">
    <source>
        <dbReference type="SMART" id="SM00977"/>
    </source>
</evidence>
<evidence type="ECO:0000256" key="4">
    <source>
        <dbReference type="ARBA" id="ARBA00022694"/>
    </source>
</evidence>
<evidence type="ECO:0000256" key="6">
    <source>
        <dbReference type="ARBA" id="ARBA00022840"/>
    </source>
</evidence>
<evidence type="ECO:0000256" key="7">
    <source>
        <dbReference type="ARBA" id="ARBA00048539"/>
    </source>
</evidence>
<dbReference type="InterPro" id="IPR012094">
    <property type="entry name" value="tRNA_Ile_lys_synt"/>
</dbReference>
<name>A0ABS6A8M9_9GAMM</name>
<feature type="binding site" evidence="8">
    <location>
        <begin position="35"/>
        <end position="40"/>
    </location>
    <ligand>
        <name>ATP</name>
        <dbReference type="ChEBI" id="CHEBI:30616"/>
    </ligand>
</feature>
<keyword evidence="4 8" id="KW-0819">tRNA processing</keyword>
<dbReference type="InterPro" id="IPR012795">
    <property type="entry name" value="tRNA_Ile_lys_synt_N"/>
</dbReference>
<dbReference type="Pfam" id="PF11734">
    <property type="entry name" value="TilS_C"/>
    <property type="match status" value="1"/>
</dbReference>
<evidence type="ECO:0000256" key="2">
    <source>
        <dbReference type="ARBA" id="ARBA00022490"/>
    </source>
</evidence>
<dbReference type="InterPro" id="IPR012796">
    <property type="entry name" value="Lysidine-tRNA-synth_C"/>
</dbReference>
<evidence type="ECO:0000256" key="8">
    <source>
        <dbReference type="HAMAP-Rule" id="MF_01161"/>
    </source>
</evidence>
<keyword evidence="2 8" id="KW-0963">Cytoplasm</keyword>
<dbReference type="Pfam" id="PF01171">
    <property type="entry name" value="ATP_bind_3"/>
    <property type="match status" value="1"/>
</dbReference>
<dbReference type="InterPro" id="IPR011063">
    <property type="entry name" value="TilS/TtcA_N"/>
</dbReference>
<evidence type="ECO:0000256" key="5">
    <source>
        <dbReference type="ARBA" id="ARBA00022741"/>
    </source>
</evidence>
<keyword evidence="5 8" id="KW-0547">Nucleotide-binding</keyword>
<feature type="domain" description="Lysidine-tRNA(Ile) synthetase C-terminal" evidence="9">
    <location>
        <begin position="364"/>
        <end position="441"/>
    </location>
</feature>